<keyword evidence="2" id="KW-1185">Reference proteome</keyword>
<proteinExistence type="predicted"/>
<comment type="caution">
    <text evidence="1">The sequence shown here is derived from an EMBL/GenBank/DDBJ whole genome shotgun (WGS) entry which is preliminary data.</text>
</comment>
<dbReference type="Proteomes" id="UP000018888">
    <property type="component" value="Unassembled WGS sequence"/>
</dbReference>
<dbReference type="EMBL" id="AUPC02000008">
    <property type="protein sequence ID" value="POG81809.1"/>
    <property type="molecule type" value="Genomic_DNA"/>
</dbReference>
<evidence type="ECO:0000313" key="1">
    <source>
        <dbReference type="EMBL" id="POG81809.1"/>
    </source>
</evidence>
<reference evidence="1 2" key="2">
    <citation type="journal article" date="2018" name="New Phytol.">
        <title>High intraspecific genome diversity in the model arbuscular mycorrhizal symbiont Rhizophagus irregularis.</title>
        <authorList>
            <person name="Chen E.C.H."/>
            <person name="Morin E."/>
            <person name="Beaudet D."/>
            <person name="Noel J."/>
            <person name="Yildirir G."/>
            <person name="Ndikumana S."/>
            <person name="Charron P."/>
            <person name="St-Onge C."/>
            <person name="Giorgi J."/>
            <person name="Kruger M."/>
            <person name="Marton T."/>
            <person name="Ropars J."/>
            <person name="Grigoriev I.V."/>
            <person name="Hainaut M."/>
            <person name="Henrissat B."/>
            <person name="Roux C."/>
            <person name="Martin F."/>
            <person name="Corradi N."/>
        </authorList>
    </citation>
    <scope>NUCLEOTIDE SEQUENCE [LARGE SCALE GENOMIC DNA]</scope>
    <source>
        <strain evidence="1 2">DAOM 197198</strain>
    </source>
</reference>
<sequence>MDFKSDRFLLIWLGSTKLTSNLVNGSKWFFIRIENLHDILNICSVVDVTQFIADILGRKRLRIVETCYLSS</sequence>
<dbReference type="AlphaFoldDB" id="A0A2P4QW05"/>
<accession>A0A2P4QW05</accession>
<gene>
    <name evidence="1" type="ORF">GLOIN_2v1502762</name>
</gene>
<protein>
    <submittedName>
        <fullName evidence="1">Uncharacterized protein</fullName>
    </submittedName>
</protein>
<name>A0A2P4QW05_RHIID</name>
<evidence type="ECO:0000313" key="2">
    <source>
        <dbReference type="Proteomes" id="UP000018888"/>
    </source>
</evidence>
<organism evidence="1 2">
    <name type="scientific">Rhizophagus irregularis (strain DAOM 181602 / DAOM 197198 / MUCL 43194)</name>
    <name type="common">Arbuscular mycorrhizal fungus</name>
    <name type="synonym">Glomus intraradices</name>
    <dbReference type="NCBI Taxonomy" id="747089"/>
    <lineage>
        <taxon>Eukaryota</taxon>
        <taxon>Fungi</taxon>
        <taxon>Fungi incertae sedis</taxon>
        <taxon>Mucoromycota</taxon>
        <taxon>Glomeromycotina</taxon>
        <taxon>Glomeromycetes</taxon>
        <taxon>Glomerales</taxon>
        <taxon>Glomeraceae</taxon>
        <taxon>Rhizophagus</taxon>
    </lineage>
</organism>
<reference evidence="1 2" key="1">
    <citation type="journal article" date="2013" name="Proc. Natl. Acad. Sci. U.S.A.">
        <title>Genome of an arbuscular mycorrhizal fungus provides insight into the oldest plant symbiosis.</title>
        <authorList>
            <person name="Tisserant E."/>
            <person name="Malbreil M."/>
            <person name="Kuo A."/>
            <person name="Kohler A."/>
            <person name="Symeonidi A."/>
            <person name="Balestrini R."/>
            <person name="Charron P."/>
            <person name="Duensing N."/>
            <person name="Frei Dit Frey N."/>
            <person name="Gianinazzi-Pearson V."/>
            <person name="Gilbert L.B."/>
            <person name="Handa Y."/>
            <person name="Herr J.R."/>
            <person name="Hijri M."/>
            <person name="Koul R."/>
            <person name="Kawaguchi M."/>
            <person name="Krajinski F."/>
            <person name="Lammers P.J."/>
            <person name="Masclaux F.G."/>
            <person name="Murat C."/>
            <person name="Morin E."/>
            <person name="Ndikumana S."/>
            <person name="Pagni M."/>
            <person name="Petitpierre D."/>
            <person name="Requena N."/>
            <person name="Rosikiewicz P."/>
            <person name="Riley R."/>
            <person name="Saito K."/>
            <person name="San Clemente H."/>
            <person name="Shapiro H."/>
            <person name="van Tuinen D."/>
            <person name="Becard G."/>
            <person name="Bonfante P."/>
            <person name="Paszkowski U."/>
            <person name="Shachar-Hill Y.Y."/>
            <person name="Tuskan G.A."/>
            <person name="Young P.W."/>
            <person name="Sanders I.R."/>
            <person name="Henrissat B."/>
            <person name="Rensing S.A."/>
            <person name="Grigoriev I.V."/>
            <person name="Corradi N."/>
            <person name="Roux C."/>
            <person name="Martin F."/>
        </authorList>
    </citation>
    <scope>NUCLEOTIDE SEQUENCE [LARGE SCALE GENOMIC DNA]</scope>
    <source>
        <strain evidence="1 2">DAOM 197198</strain>
    </source>
</reference>